<evidence type="ECO:0000313" key="6">
    <source>
        <dbReference type="EMBL" id="MEB3346699.1"/>
    </source>
</evidence>
<evidence type="ECO:0000313" key="7">
    <source>
        <dbReference type="Proteomes" id="UP001327027"/>
    </source>
</evidence>
<dbReference type="SUPFAM" id="SSF48498">
    <property type="entry name" value="Tetracyclin repressor-like, C-terminal domain"/>
    <property type="match status" value="1"/>
</dbReference>
<name>A0ABU5ZXV2_9FLAO</name>
<dbReference type="SUPFAM" id="SSF46689">
    <property type="entry name" value="Homeodomain-like"/>
    <property type="match status" value="1"/>
</dbReference>
<evidence type="ECO:0000256" key="1">
    <source>
        <dbReference type="ARBA" id="ARBA00023015"/>
    </source>
</evidence>
<dbReference type="InterPro" id="IPR036271">
    <property type="entry name" value="Tet_transcr_reg_TetR-rel_C_sf"/>
</dbReference>
<feature type="DNA-binding region" description="H-T-H motif" evidence="4">
    <location>
        <begin position="29"/>
        <end position="48"/>
    </location>
</feature>
<dbReference type="Pfam" id="PF16925">
    <property type="entry name" value="TetR_C_13"/>
    <property type="match status" value="1"/>
</dbReference>
<sequence>MPRIKSFDENEILEKAMFLFWEKGFYATSMQDLVTNLGINRASIYDTYGDKMQLFLKAFAQYRKTSLNSLKTFLYSQNSVKEGFKKLFLSITEESVSDKNKKGCFVVNTTTELTAHHEVITSIIQENQKMFVDLFYDHLKTGVENGEISNKKDLRSLALFLFTLNNDIKVLNRTSGSSKELKEMVLSALTILD</sequence>
<protein>
    <submittedName>
        <fullName evidence="6">TetR/AcrR family transcriptional regulator</fullName>
    </submittedName>
</protein>
<feature type="domain" description="HTH tetR-type" evidence="5">
    <location>
        <begin position="6"/>
        <end position="66"/>
    </location>
</feature>
<keyword evidence="1" id="KW-0805">Transcription regulation</keyword>
<evidence type="ECO:0000259" key="5">
    <source>
        <dbReference type="PROSITE" id="PS50977"/>
    </source>
</evidence>
<dbReference type="Gene3D" id="1.10.10.60">
    <property type="entry name" value="Homeodomain-like"/>
    <property type="match status" value="1"/>
</dbReference>
<evidence type="ECO:0000256" key="2">
    <source>
        <dbReference type="ARBA" id="ARBA00023125"/>
    </source>
</evidence>
<evidence type="ECO:0000256" key="3">
    <source>
        <dbReference type="ARBA" id="ARBA00023163"/>
    </source>
</evidence>
<dbReference type="PROSITE" id="PS50977">
    <property type="entry name" value="HTH_TETR_2"/>
    <property type="match status" value="1"/>
</dbReference>
<dbReference type="InterPro" id="IPR011075">
    <property type="entry name" value="TetR_C"/>
</dbReference>
<organism evidence="6 7">
    <name type="scientific">Aquimarina gracilis</name>
    <dbReference type="NCBI Taxonomy" id="874422"/>
    <lineage>
        <taxon>Bacteria</taxon>
        <taxon>Pseudomonadati</taxon>
        <taxon>Bacteroidota</taxon>
        <taxon>Flavobacteriia</taxon>
        <taxon>Flavobacteriales</taxon>
        <taxon>Flavobacteriaceae</taxon>
        <taxon>Aquimarina</taxon>
    </lineage>
</organism>
<evidence type="ECO:0000256" key="4">
    <source>
        <dbReference type="PROSITE-ProRule" id="PRU00335"/>
    </source>
</evidence>
<dbReference type="Gene3D" id="1.10.357.10">
    <property type="entry name" value="Tetracycline Repressor, domain 2"/>
    <property type="match status" value="1"/>
</dbReference>
<reference evidence="6 7" key="1">
    <citation type="journal article" date="2013" name="Int. J. Syst. Evol. Microbiol.">
        <title>Aquimarina gracilis sp. nov., isolated from the gut microflora of a mussel, Mytilus coruscus, and emended description of Aquimarina spongiae.</title>
        <authorList>
            <person name="Park S.C."/>
            <person name="Choe H.N."/>
            <person name="Baik K.S."/>
            <person name="Seong C.N."/>
        </authorList>
    </citation>
    <scope>NUCLEOTIDE SEQUENCE [LARGE SCALE GENOMIC DNA]</scope>
    <source>
        <strain evidence="6 7">PSC32</strain>
    </source>
</reference>
<dbReference type="InterPro" id="IPR001647">
    <property type="entry name" value="HTH_TetR"/>
</dbReference>
<dbReference type="EMBL" id="JAYKLX010000006">
    <property type="protein sequence ID" value="MEB3346699.1"/>
    <property type="molecule type" value="Genomic_DNA"/>
</dbReference>
<gene>
    <name evidence="6" type="ORF">U6A24_14570</name>
</gene>
<accession>A0ABU5ZXV2</accession>
<comment type="caution">
    <text evidence="6">The sequence shown here is derived from an EMBL/GenBank/DDBJ whole genome shotgun (WGS) entry which is preliminary data.</text>
</comment>
<keyword evidence="7" id="KW-1185">Reference proteome</keyword>
<dbReference type="Pfam" id="PF00440">
    <property type="entry name" value="TetR_N"/>
    <property type="match status" value="1"/>
</dbReference>
<dbReference type="Proteomes" id="UP001327027">
    <property type="component" value="Unassembled WGS sequence"/>
</dbReference>
<dbReference type="RefSeq" id="WP_324180725.1">
    <property type="nucleotide sequence ID" value="NZ_BAABAW010000006.1"/>
</dbReference>
<dbReference type="PANTHER" id="PTHR47506">
    <property type="entry name" value="TRANSCRIPTIONAL REGULATORY PROTEIN"/>
    <property type="match status" value="1"/>
</dbReference>
<dbReference type="PANTHER" id="PTHR47506:SF1">
    <property type="entry name" value="HTH-TYPE TRANSCRIPTIONAL REGULATOR YJDC"/>
    <property type="match status" value="1"/>
</dbReference>
<keyword evidence="2 4" id="KW-0238">DNA-binding</keyword>
<dbReference type="InterPro" id="IPR009057">
    <property type="entry name" value="Homeodomain-like_sf"/>
</dbReference>
<proteinExistence type="predicted"/>
<keyword evidence="3" id="KW-0804">Transcription</keyword>